<dbReference type="InterPro" id="IPR001926">
    <property type="entry name" value="TrpB-like_PALP"/>
</dbReference>
<sequence>MTSENKCTWTPNTTLLEPHHHEELLPEPAILDNILDHIGNTPLVKINRITKAEGIECEILAKCEFFNAGGSVKDRIGKRMVEEAERAGIIKPGYTLIEPTSGNTGIGIALAAAVKGYRAIITLPEKMSQEKVDILKALGAEIIRTPTEAAWDSPESHIGVAKRLNKEIPNSIILDQYSNPYNPIAHYDHTAEEILKSCDGKVDMFVAGAGTGGTITGVARKLKEKCPGVKIVGVDPVGSLLAEKANGADALILPYLVEGIGYDFIPETLDHSVIDEWVKSGDKESFIMARRLIREEGLLCGGSSGAVMWGAIQAAKSLKKGQRPLVMMARPKLCINKTNDISITSTAEINNWQSGLNEATQEYSYEVGSPKRTKKNKKCKKNKLAPVSDLPEDFVHTYNDLVNKLKSTNENERNKSIEALVNLMATKHTMEPTMFSELWECLIECLKMSTVVTLPYTISNYMAVINDLNLIPFIKSFWKAVEIEWSNIDSHRINKLYTIIRSFVRAFLTRIARDDFNHINESIGPFESSLSPKSPDGVKYHLCDVYVDELVFVGVSVRWKIPVAHLLRPFQLLLARSHNKHLINKVSEDVLERILTVIPIGEEASHIKSELTKVVTRMIQIINDVNTSAASRNRAKIVAQKYLQTITEITDKLSDNYIKDSTVPANTLAAPSTPPRGILKRRYDHEEGADYEIYGMSNLTLSPMKKFREDKNNEC</sequence>
<dbReference type="EC" id="4.2.1.22" evidence="6"/>
<keyword evidence="8" id="KW-0539">Nucleus</keyword>
<comment type="similarity">
    <text evidence="5">Belongs to the cysteine synthase/cystathionine beta-synthase family.</text>
</comment>
<comment type="similarity">
    <text evidence="4">Belongs to the RRP1 family.</text>
</comment>
<dbReference type="Pfam" id="PF00291">
    <property type="entry name" value="PALP"/>
    <property type="match status" value="1"/>
</dbReference>
<dbReference type="FunFam" id="3.40.50.1100:FF:000118">
    <property type="entry name" value="Related to CYS4-cystathionine beta-synthase"/>
    <property type="match status" value="1"/>
</dbReference>
<evidence type="ECO:0000256" key="7">
    <source>
        <dbReference type="ARBA" id="ARBA00022898"/>
    </source>
</evidence>
<keyword evidence="7" id="KW-0663">Pyridoxal phosphate</keyword>
<dbReference type="OrthoDB" id="728at2759"/>
<dbReference type="InterPro" id="IPR010301">
    <property type="entry name" value="RRP1"/>
</dbReference>
<dbReference type="FunFam" id="3.40.50.1100:FF:000003">
    <property type="entry name" value="Cystathionine beta-synthase"/>
    <property type="match status" value="1"/>
</dbReference>
<dbReference type="GO" id="GO:0006364">
    <property type="term" value="P:rRNA processing"/>
    <property type="evidence" value="ECO:0007669"/>
    <property type="project" value="InterPro"/>
</dbReference>
<evidence type="ECO:0000256" key="2">
    <source>
        <dbReference type="ARBA" id="ARBA00004123"/>
    </source>
</evidence>
<evidence type="ECO:0000256" key="4">
    <source>
        <dbReference type="ARBA" id="ARBA00006374"/>
    </source>
</evidence>
<dbReference type="InterPro" id="IPR036052">
    <property type="entry name" value="TrpB-like_PALP_sf"/>
</dbReference>
<dbReference type="GO" id="GO:0030688">
    <property type="term" value="C:preribosome, small subunit precursor"/>
    <property type="evidence" value="ECO:0007669"/>
    <property type="project" value="InterPro"/>
</dbReference>
<name>A0A9N9A9E5_9GLOM</name>
<evidence type="ECO:0000256" key="8">
    <source>
        <dbReference type="ARBA" id="ARBA00023242"/>
    </source>
</evidence>
<organism evidence="11 12">
    <name type="scientific">Dentiscutata erythropus</name>
    <dbReference type="NCBI Taxonomy" id="1348616"/>
    <lineage>
        <taxon>Eukaryota</taxon>
        <taxon>Fungi</taxon>
        <taxon>Fungi incertae sedis</taxon>
        <taxon>Mucoromycota</taxon>
        <taxon>Glomeromycotina</taxon>
        <taxon>Glomeromycetes</taxon>
        <taxon>Diversisporales</taxon>
        <taxon>Gigasporaceae</taxon>
        <taxon>Dentiscutata</taxon>
    </lineage>
</organism>
<evidence type="ECO:0000313" key="12">
    <source>
        <dbReference type="Proteomes" id="UP000789405"/>
    </source>
</evidence>
<dbReference type="InterPro" id="IPR001216">
    <property type="entry name" value="P-phosphate_BS"/>
</dbReference>
<dbReference type="GO" id="GO:0004122">
    <property type="term" value="F:cystathionine beta-synthase activity"/>
    <property type="evidence" value="ECO:0007669"/>
    <property type="project" value="UniProtKB-EC"/>
</dbReference>
<keyword evidence="12" id="KW-1185">Reference proteome</keyword>
<comment type="caution">
    <text evidence="11">The sequence shown here is derived from an EMBL/GenBank/DDBJ whole genome shotgun (WGS) entry which is preliminary data.</text>
</comment>
<accession>A0A9N9A9E5</accession>
<comment type="pathway">
    <text evidence="3">Amino-acid biosynthesis; L-cysteine biosynthesis; L-cysteine from L-homocysteine and L-serine: step 1/2.</text>
</comment>
<dbReference type="PANTHER" id="PTHR10314">
    <property type="entry name" value="CYSTATHIONINE BETA-SYNTHASE"/>
    <property type="match status" value="1"/>
</dbReference>
<evidence type="ECO:0000256" key="9">
    <source>
        <dbReference type="ARBA" id="ARBA00047490"/>
    </source>
</evidence>
<comment type="catalytic activity">
    <reaction evidence="9">
        <text>L-homocysteine + L-serine = L,L-cystathionine + H2O</text>
        <dbReference type="Rhea" id="RHEA:10112"/>
        <dbReference type="ChEBI" id="CHEBI:15377"/>
        <dbReference type="ChEBI" id="CHEBI:33384"/>
        <dbReference type="ChEBI" id="CHEBI:58161"/>
        <dbReference type="ChEBI" id="CHEBI:58199"/>
        <dbReference type="EC" id="4.2.1.22"/>
    </reaction>
</comment>
<feature type="domain" description="Tryptophan synthase beta chain-like PALP" evidence="10">
    <location>
        <begin position="34"/>
        <end position="326"/>
    </location>
</feature>
<evidence type="ECO:0000256" key="5">
    <source>
        <dbReference type="ARBA" id="ARBA00007103"/>
    </source>
</evidence>
<dbReference type="InterPro" id="IPR050214">
    <property type="entry name" value="Cys_Synth/Cystath_Beta-Synth"/>
</dbReference>
<evidence type="ECO:0000256" key="3">
    <source>
        <dbReference type="ARBA" id="ARBA00005003"/>
    </source>
</evidence>
<reference evidence="11" key="1">
    <citation type="submission" date="2021-06" db="EMBL/GenBank/DDBJ databases">
        <authorList>
            <person name="Kallberg Y."/>
            <person name="Tangrot J."/>
            <person name="Rosling A."/>
        </authorList>
    </citation>
    <scope>NUCLEOTIDE SEQUENCE</scope>
    <source>
        <strain evidence="11">MA453B</strain>
    </source>
</reference>
<dbReference type="CDD" id="cd01561">
    <property type="entry name" value="CBS_like"/>
    <property type="match status" value="1"/>
</dbReference>
<evidence type="ECO:0000256" key="6">
    <source>
        <dbReference type="ARBA" id="ARBA00012041"/>
    </source>
</evidence>
<proteinExistence type="inferred from homology"/>
<dbReference type="SUPFAM" id="SSF53686">
    <property type="entry name" value="Tryptophan synthase beta subunit-like PLP-dependent enzymes"/>
    <property type="match status" value="1"/>
</dbReference>
<dbReference type="SUPFAM" id="SSF48371">
    <property type="entry name" value="ARM repeat"/>
    <property type="match status" value="1"/>
</dbReference>
<dbReference type="InterPro" id="IPR016024">
    <property type="entry name" value="ARM-type_fold"/>
</dbReference>
<dbReference type="Pfam" id="PF05997">
    <property type="entry name" value="Nop52"/>
    <property type="match status" value="1"/>
</dbReference>
<dbReference type="EMBL" id="CAJVPY010001452">
    <property type="protein sequence ID" value="CAG8522680.1"/>
    <property type="molecule type" value="Genomic_DNA"/>
</dbReference>
<comment type="subcellular location">
    <subcellularLocation>
        <location evidence="2">Nucleus</location>
    </subcellularLocation>
</comment>
<dbReference type="PROSITE" id="PS00901">
    <property type="entry name" value="CYS_SYNTHASE"/>
    <property type="match status" value="1"/>
</dbReference>
<dbReference type="Gene3D" id="3.40.50.1100">
    <property type="match status" value="2"/>
</dbReference>
<evidence type="ECO:0000313" key="11">
    <source>
        <dbReference type="EMBL" id="CAG8522680.1"/>
    </source>
</evidence>
<dbReference type="GO" id="GO:0006535">
    <property type="term" value="P:cysteine biosynthetic process from serine"/>
    <property type="evidence" value="ECO:0007669"/>
    <property type="project" value="InterPro"/>
</dbReference>
<comment type="cofactor">
    <cofactor evidence="1">
        <name>pyridoxal 5'-phosphate</name>
        <dbReference type="ChEBI" id="CHEBI:597326"/>
    </cofactor>
</comment>
<evidence type="ECO:0000259" key="10">
    <source>
        <dbReference type="Pfam" id="PF00291"/>
    </source>
</evidence>
<protein>
    <recommendedName>
        <fullName evidence="6">cystathionine beta-synthase</fullName>
        <ecNumber evidence="6">4.2.1.22</ecNumber>
    </recommendedName>
</protein>
<evidence type="ECO:0000256" key="1">
    <source>
        <dbReference type="ARBA" id="ARBA00001933"/>
    </source>
</evidence>
<dbReference type="AlphaFoldDB" id="A0A9N9A9E5"/>
<dbReference type="GO" id="GO:0005634">
    <property type="term" value="C:nucleus"/>
    <property type="evidence" value="ECO:0007669"/>
    <property type="project" value="UniProtKB-SubCell"/>
</dbReference>
<gene>
    <name evidence="11" type="ORF">DERYTH_LOCUS3951</name>
</gene>
<dbReference type="Proteomes" id="UP000789405">
    <property type="component" value="Unassembled WGS sequence"/>
</dbReference>